<accession>A0A7L5BRQ3</accession>
<dbReference type="EMBL" id="CP048634">
    <property type="protein sequence ID" value="QIB39626.1"/>
    <property type="molecule type" value="Genomic_DNA"/>
</dbReference>
<evidence type="ECO:0000313" key="3">
    <source>
        <dbReference type="EMBL" id="QIB41587.1"/>
    </source>
</evidence>
<geneLocation type="plasmid" evidence="2 4">
    <name>p6</name>
</geneLocation>
<gene>
    <name evidence="1" type="ORF">G3A56_16825</name>
    <name evidence="2" type="ORF">G3A56_27580</name>
    <name evidence="3" type="ORF">G3A56_27725</name>
</gene>
<geneLocation type="plasmid" evidence="3 4">
    <name>p7</name>
</geneLocation>
<evidence type="ECO:0000313" key="4">
    <source>
        <dbReference type="Proteomes" id="UP000464865"/>
    </source>
</evidence>
<evidence type="ECO:0000313" key="1">
    <source>
        <dbReference type="EMBL" id="QIB39626.1"/>
    </source>
</evidence>
<dbReference type="KEGG" id="roy:G3A56_27725"/>
<keyword evidence="4" id="KW-1185">Reference proteome</keyword>
<dbReference type="Proteomes" id="UP000464865">
    <property type="component" value="Plasmid p6"/>
</dbReference>
<proteinExistence type="predicted"/>
<geneLocation type="plasmid" evidence="1 4">
    <name>p2</name>
</geneLocation>
<dbReference type="Proteomes" id="UP000464865">
    <property type="component" value="Plasmid p7"/>
</dbReference>
<reference evidence="2 4" key="1">
    <citation type="submission" date="2020-02" db="EMBL/GenBank/DDBJ databases">
        <title>Plant-Promoting Endophytic Bacterium Rhizobium oryzihabitans sp. nov., Isolated from the Root of Rice.</title>
        <authorList>
            <person name="zhao J."/>
            <person name="Zhang G."/>
        </authorList>
    </citation>
    <scope>NUCLEOTIDE SEQUENCE [LARGE SCALE GENOMIC DNA]</scope>
    <source>
        <strain evidence="2 4">M15</strain>
        <plasmid evidence="1 4">p2</plasmid>
        <plasmid evidence="2 4">p6</plasmid>
        <plasmid evidence="3 4">p7</plasmid>
    </source>
</reference>
<dbReference type="Proteomes" id="UP000464865">
    <property type="component" value="Plasmid p2"/>
</dbReference>
<dbReference type="KEGG" id="roy:G3A56_27580"/>
<dbReference type="EMBL" id="CP048639">
    <property type="protein sequence ID" value="QIB41587.1"/>
    <property type="molecule type" value="Genomic_DNA"/>
</dbReference>
<evidence type="ECO:0000313" key="2">
    <source>
        <dbReference type="EMBL" id="QIB41560.1"/>
    </source>
</evidence>
<sequence>MAVPDSDGYFDDQDFEVGDGDIEITYEVDDPSRPSAARDIYVSELATAAKHEEARRKSDVQLNPDRMKAAINEALGRISRMPKMLYAAKQIQEAVERLADERLASSGSKHAESDYDG</sequence>
<protein>
    <submittedName>
        <fullName evidence="2">Uncharacterized protein</fullName>
    </submittedName>
</protein>
<organism evidence="2 4">
    <name type="scientific">Rhizobium oryzihabitans</name>
    <dbReference type="NCBI Taxonomy" id="2267833"/>
    <lineage>
        <taxon>Bacteria</taxon>
        <taxon>Pseudomonadati</taxon>
        <taxon>Pseudomonadota</taxon>
        <taxon>Alphaproteobacteria</taxon>
        <taxon>Hyphomicrobiales</taxon>
        <taxon>Rhizobiaceae</taxon>
        <taxon>Rhizobium/Agrobacterium group</taxon>
        <taxon>Rhizobium</taxon>
    </lineage>
</organism>
<dbReference type="KEGG" id="roy:G3A56_16825"/>
<name>A0A7L5BRQ3_9HYPH</name>
<keyword evidence="2" id="KW-0614">Plasmid</keyword>
<dbReference type="EMBL" id="CP048638">
    <property type="protein sequence ID" value="QIB41560.1"/>
    <property type="molecule type" value="Genomic_DNA"/>
</dbReference>
<dbReference type="AlphaFoldDB" id="A0A7L5BRQ3"/>